<dbReference type="InterPro" id="IPR050782">
    <property type="entry name" value="PP1_regulatory_subunit_3"/>
</dbReference>
<dbReference type="InterPro" id="IPR038175">
    <property type="entry name" value="CBM21_dom_sf"/>
</dbReference>
<evidence type="ECO:0000259" key="1">
    <source>
        <dbReference type="PROSITE" id="PS51159"/>
    </source>
</evidence>
<dbReference type="Proteomes" id="UP001174909">
    <property type="component" value="Unassembled WGS sequence"/>
</dbReference>
<reference evidence="2" key="1">
    <citation type="submission" date="2023-03" db="EMBL/GenBank/DDBJ databases">
        <authorList>
            <person name="Steffen K."/>
            <person name="Cardenas P."/>
        </authorList>
    </citation>
    <scope>NUCLEOTIDE SEQUENCE</scope>
</reference>
<dbReference type="InterPro" id="IPR005036">
    <property type="entry name" value="CBM21_dom"/>
</dbReference>
<proteinExistence type="predicted"/>
<name>A0AA35S3X6_GEOBA</name>
<dbReference type="PANTHER" id="PTHR12307:SF36">
    <property type="entry name" value="GLYCOGEN-BINDING SUBUNIT 76A"/>
    <property type="match status" value="1"/>
</dbReference>
<dbReference type="Pfam" id="PF03370">
    <property type="entry name" value="CBM_21"/>
    <property type="match status" value="1"/>
</dbReference>
<sequence>MYRSRLASLCEEDVLKKVRKQRVIVERYAFSDERNVVTGTVRVANLAFEKKVQVCYTFNDWNSRSDLNLIWEGSVGVLRETDKFGMVIPLPVGWSGRVEFFIRYEVNGQTYFDSNDDKKYEIAASSTDKPEVANPMALCEEDILRRVRKQGVYRGKI</sequence>
<dbReference type="AlphaFoldDB" id="A0AA35S3X6"/>
<evidence type="ECO:0000313" key="3">
    <source>
        <dbReference type="Proteomes" id="UP001174909"/>
    </source>
</evidence>
<dbReference type="GO" id="GO:0008157">
    <property type="term" value="F:protein phosphatase 1 binding"/>
    <property type="evidence" value="ECO:0007669"/>
    <property type="project" value="TreeGrafter"/>
</dbReference>
<comment type="caution">
    <text evidence="2">The sequence shown here is derived from an EMBL/GenBank/DDBJ whole genome shotgun (WGS) entry which is preliminary data.</text>
</comment>
<dbReference type="GO" id="GO:0000164">
    <property type="term" value="C:protein phosphatase type 1 complex"/>
    <property type="evidence" value="ECO:0007669"/>
    <property type="project" value="TreeGrafter"/>
</dbReference>
<feature type="domain" description="CBM21" evidence="1">
    <location>
        <begin position="17"/>
        <end position="123"/>
    </location>
</feature>
<gene>
    <name evidence="2" type="ORF">GBAR_LOCUS13461</name>
</gene>
<dbReference type="EMBL" id="CASHTH010001987">
    <property type="protein sequence ID" value="CAI8022985.1"/>
    <property type="molecule type" value="Genomic_DNA"/>
</dbReference>
<dbReference type="PANTHER" id="PTHR12307">
    <property type="entry name" value="PROTEIN PHOSPHATASE 1 REGULATORY SUBUNIT"/>
    <property type="match status" value="1"/>
</dbReference>
<organism evidence="2 3">
    <name type="scientific">Geodia barretti</name>
    <name type="common">Barrett's horny sponge</name>
    <dbReference type="NCBI Taxonomy" id="519541"/>
    <lineage>
        <taxon>Eukaryota</taxon>
        <taxon>Metazoa</taxon>
        <taxon>Porifera</taxon>
        <taxon>Demospongiae</taxon>
        <taxon>Heteroscleromorpha</taxon>
        <taxon>Tetractinellida</taxon>
        <taxon>Astrophorina</taxon>
        <taxon>Geodiidae</taxon>
        <taxon>Geodia</taxon>
    </lineage>
</organism>
<protein>
    <submittedName>
        <fullName evidence="2">Protein phosphatase 1 regulatory subunit 3D</fullName>
    </submittedName>
</protein>
<evidence type="ECO:0000313" key="2">
    <source>
        <dbReference type="EMBL" id="CAI8022985.1"/>
    </source>
</evidence>
<dbReference type="PROSITE" id="PS51159">
    <property type="entry name" value="CBM21"/>
    <property type="match status" value="1"/>
</dbReference>
<keyword evidence="3" id="KW-1185">Reference proteome</keyword>
<accession>A0AA35S3X6</accession>
<dbReference type="Gene3D" id="2.60.40.2440">
    <property type="entry name" value="Carbohydrate binding type-21 domain"/>
    <property type="match status" value="1"/>
</dbReference>